<feature type="compositionally biased region" description="Polar residues" evidence="1">
    <location>
        <begin position="31"/>
        <end position="46"/>
    </location>
</feature>
<name>A0A6A5G9D7_CAERE</name>
<feature type="transmembrane region" description="Helical" evidence="2">
    <location>
        <begin position="74"/>
        <end position="99"/>
    </location>
</feature>
<evidence type="ECO:0000256" key="2">
    <source>
        <dbReference type="SAM" id="Phobius"/>
    </source>
</evidence>
<keyword evidence="2" id="KW-1133">Transmembrane helix</keyword>
<organism evidence="3 4">
    <name type="scientific">Caenorhabditis remanei</name>
    <name type="common">Caenorhabditis vulgaris</name>
    <dbReference type="NCBI Taxonomy" id="31234"/>
    <lineage>
        <taxon>Eukaryota</taxon>
        <taxon>Metazoa</taxon>
        <taxon>Ecdysozoa</taxon>
        <taxon>Nematoda</taxon>
        <taxon>Chromadorea</taxon>
        <taxon>Rhabditida</taxon>
        <taxon>Rhabditina</taxon>
        <taxon>Rhabditomorpha</taxon>
        <taxon>Rhabditoidea</taxon>
        <taxon>Rhabditidae</taxon>
        <taxon>Peloderinae</taxon>
        <taxon>Caenorhabditis</taxon>
    </lineage>
</organism>
<proteinExistence type="predicted"/>
<dbReference type="RefSeq" id="XP_003112488.2">
    <property type="nucleotide sequence ID" value="XM_003112440.2"/>
</dbReference>
<dbReference type="AlphaFoldDB" id="A0A6A5G9D7"/>
<evidence type="ECO:0000313" key="3">
    <source>
        <dbReference type="EMBL" id="KAF1751214.1"/>
    </source>
</evidence>
<protein>
    <submittedName>
        <fullName evidence="3">Uncharacterized protein</fullName>
    </submittedName>
</protein>
<keyword evidence="2" id="KW-0472">Membrane</keyword>
<reference evidence="3 4" key="1">
    <citation type="submission" date="2019-12" db="EMBL/GenBank/DDBJ databases">
        <title>Chromosome-level assembly of the Caenorhabditis remanei genome.</title>
        <authorList>
            <person name="Teterina A.A."/>
            <person name="Willis J.H."/>
            <person name="Phillips P.C."/>
        </authorList>
    </citation>
    <scope>NUCLEOTIDE SEQUENCE [LARGE SCALE GENOMIC DNA]</scope>
    <source>
        <strain evidence="3 4">PX506</strain>
        <tissue evidence="3">Whole organism</tissue>
    </source>
</reference>
<dbReference type="EMBL" id="WUAV01000005">
    <property type="protein sequence ID" value="KAF1751214.1"/>
    <property type="molecule type" value="Genomic_DNA"/>
</dbReference>
<evidence type="ECO:0000256" key="1">
    <source>
        <dbReference type="SAM" id="MobiDB-lite"/>
    </source>
</evidence>
<dbReference type="GeneID" id="9810838"/>
<evidence type="ECO:0000313" key="4">
    <source>
        <dbReference type="Proteomes" id="UP000483820"/>
    </source>
</evidence>
<gene>
    <name evidence="3" type="ORF">GCK72_017768</name>
</gene>
<accession>A0A6A5G9D7</accession>
<feature type="region of interest" description="Disordered" evidence="1">
    <location>
        <begin position="152"/>
        <end position="209"/>
    </location>
</feature>
<dbReference type="CTD" id="9810838"/>
<comment type="caution">
    <text evidence="3">The sequence shown here is derived from an EMBL/GenBank/DDBJ whole genome shotgun (WGS) entry which is preliminary data.</text>
</comment>
<dbReference type="Proteomes" id="UP000483820">
    <property type="component" value="Chromosome V"/>
</dbReference>
<sequence length="230" mass="25944">MNDSSSSFPSFWRAPISRSTSSENGLLDSMPGSTDQEIQMTGNEQPHVNMGNGLTEHRTHQYINRPEGEMDMMIGFFLMNGFCVSFFLLFGLCVIFSCLRKRPAYFRRKQCSESETVAPTVQEGSFKPKLKSIVSQVIKSNKVTTKITMDPETMEMESSPDDSQQTKLSAPQYSRSPTPTTHDRKTSLTVSRQASFDHSRRCSTSVSQENSAMIRHNLLGPLSFDDLHYM</sequence>
<feature type="compositionally biased region" description="Polar residues" evidence="1">
    <location>
        <begin position="161"/>
        <end position="180"/>
    </location>
</feature>
<feature type="region of interest" description="Disordered" evidence="1">
    <location>
        <begin position="19"/>
        <end position="53"/>
    </location>
</feature>
<keyword evidence="2" id="KW-0812">Transmembrane</keyword>
<dbReference type="KEGG" id="crq:GCK72_017768"/>